<dbReference type="CDD" id="cd05254">
    <property type="entry name" value="dTDP_HR_like_SDR_e"/>
    <property type="match status" value="1"/>
</dbReference>
<dbReference type="PANTHER" id="PTHR10491:SF4">
    <property type="entry name" value="METHIONINE ADENOSYLTRANSFERASE 2 SUBUNIT BETA"/>
    <property type="match status" value="1"/>
</dbReference>
<dbReference type="eggNOG" id="COG1091">
    <property type="taxonomic scope" value="Bacteria"/>
</dbReference>
<dbReference type="Proteomes" id="UP000007435">
    <property type="component" value="Chromosome"/>
</dbReference>
<proteinExistence type="inferred from homology"/>
<comment type="function">
    <text evidence="6">Catalyzes the reduction of dTDP-6-deoxy-L-lyxo-4-hexulose to yield dTDP-L-rhamnose.</text>
</comment>
<dbReference type="GO" id="GO:0008831">
    <property type="term" value="F:dTDP-4-dehydrorhamnose reductase activity"/>
    <property type="evidence" value="ECO:0007669"/>
    <property type="project" value="UniProtKB-EC"/>
</dbReference>
<evidence type="ECO:0000259" key="7">
    <source>
        <dbReference type="Pfam" id="PF04321"/>
    </source>
</evidence>
<evidence type="ECO:0000313" key="8">
    <source>
        <dbReference type="EMBL" id="ADQ16502.1"/>
    </source>
</evidence>
<accession>E4RQ19</accession>
<dbReference type="KEGG" id="lby:Lbys_0742"/>
<dbReference type="InterPro" id="IPR005913">
    <property type="entry name" value="dTDP_dehydrorham_reduct"/>
</dbReference>
<sequence length="296" mass="32642">MKILITGSNGLLGQKLVQQLAGKGDIIATARGENRLPLSDGYRYRSLDITDPEAVNAVIIEETPDAIIHTAAMTNVDQCETDKEECWKLNVHATEYLVKAAEKTGSYFLHVSTDFIFDGKEGPYAEDAEPNPISFYGWSKFAAEKVVQSSSLNWSIARTVLVYGIAHDMSRSNIILWVKGSLEAGKTIKVVNDQWRTPTLAEDLAAGCILMVEKKAQGIYNISGKDLLNPYQMAVMTADYFGLDKNLIQEVNGTQFTQTARRPPKTGFILDKPIKDLGYSPRSFTEGIGILASQLK</sequence>
<dbReference type="EC" id="1.1.1.133" evidence="3 6"/>
<gene>
    <name evidence="8" type="ordered locus">Lbys_0742</name>
</gene>
<comment type="similarity">
    <text evidence="2 6">Belongs to the dTDP-4-dehydrorhamnose reductase family.</text>
</comment>
<evidence type="ECO:0000256" key="6">
    <source>
        <dbReference type="RuleBase" id="RU364082"/>
    </source>
</evidence>
<dbReference type="Pfam" id="PF04321">
    <property type="entry name" value="RmlD_sub_bind"/>
    <property type="match status" value="1"/>
</dbReference>
<evidence type="ECO:0000256" key="3">
    <source>
        <dbReference type="ARBA" id="ARBA00012929"/>
    </source>
</evidence>
<dbReference type="AlphaFoldDB" id="E4RQ19"/>
<dbReference type="PANTHER" id="PTHR10491">
    <property type="entry name" value="DTDP-4-DEHYDRORHAMNOSE REDUCTASE"/>
    <property type="match status" value="1"/>
</dbReference>
<dbReference type="EMBL" id="CP002305">
    <property type="protein sequence ID" value="ADQ16502.1"/>
    <property type="molecule type" value="Genomic_DNA"/>
</dbReference>
<name>E4RQ19_LEAB4</name>
<dbReference type="InterPro" id="IPR036291">
    <property type="entry name" value="NAD(P)-bd_dom_sf"/>
</dbReference>
<dbReference type="HOGENOM" id="CLU_045518_2_1_10"/>
<comment type="pathway">
    <text evidence="1 6">Carbohydrate biosynthesis; dTDP-L-rhamnose biosynthesis.</text>
</comment>
<dbReference type="RefSeq" id="WP_013407554.1">
    <property type="nucleotide sequence ID" value="NC_014655.1"/>
</dbReference>
<dbReference type="UniPathway" id="UPA00124"/>
<dbReference type="SUPFAM" id="SSF51735">
    <property type="entry name" value="NAD(P)-binding Rossmann-fold domains"/>
    <property type="match status" value="1"/>
</dbReference>
<dbReference type="OrthoDB" id="9803892at2"/>
<evidence type="ECO:0000256" key="1">
    <source>
        <dbReference type="ARBA" id="ARBA00004781"/>
    </source>
</evidence>
<dbReference type="InterPro" id="IPR029903">
    <property type="entry name" value="RmlD-like-bd"/>
</dbReference>
<evidence type="ECO:0000313" key="9">
    <source>
        <dbReference type="Proteomes" id="UP000007435"/>
    </source>
</evidence>
<keyword evidence="9" id="KW-1185">Reference proteome</keyword>
<keyword evidence="6" id="KW-0521">NADP</keyword>
<organism evidence="8 9">
    <name type="scientific">Leadbetterella byssophila (strain DSM 17132 / JCM 16389 / KACC 11308 / NBRC 106382 / 4M15)</name>
    <dbReference type="NCBI Taxonomy" id="649349"/>
    <lineage>
        <taxon>Bacteria</taxon>
        <taxon>Pseudomonadati</taxon>
        <taxon>Bacteroidota</taxon>
        <taxon>Cytophagia</taxon>
        <taxon>Cytophagales</taxon>
        <taxon>Leadbetterellaceae</taxon>
        <taxon>Leadbetterella</taxon>
    </lineage>
</organism>
<evidence type="ECO:0000256" key="5">
    <source>
        <dbReference type="ARBA" id="ARBA00048200"/>
    </source>
</evidence>
<dbReference type="STRING" id="649349.Lbys_0742"/>
<evidence type="ECO:0000256" key="2">
    <source>
        <dbReference type="ARBA" id="ARBA00010944"/>
    </source>
</evidence>
<keyword evidence="6 8" id="KW-0560">Oxidoreductase</keyword>
<dbReference type="Gene3D" id="3.40.50.720">
    <property type="entry name" value="NAD(P)-binding Rossmann-like Domain"/>
    <property type="match status" value="1"/>
</dbReference>
<protein>
    <recommendedName>
        <fullName evidence="4 6">dTDP-4-dehydrorhamnose reductase</fullName>
        <ecNumber evidence="3 6">1.1.1.133</ecNumber>
    </recommendedName>
</protein>
<dbReference type="GO" id="GO:0019305">
    <property type="term" value="P:dTDP-rhamnose biosynthetic process"/>
    <property type="evidence" value="ECO:0007669"/>
    <property type="project" value="UniProtKB-UniPathway"/>
</dbReference>
<feature type="domain" description="RmlD-like substrate binding" evidence="7">
    <location>
        <begin position="1"/>
        <end position="290"/>
    </location>
</feature>
<comment type="catalytic activity">
    <reaction evidence="5">
        <text>dTDP-beta-L-rhamnose + NADP(+) = dTDP-4-dehydro-beta-L-rhamnose + NADPH + H(+)</text>
        <dbReference type="Rhea" id="RHEA:21796"/>
        <dbReference type="ChEBI" id="CHEBI:15378"/>
        <dbReference type="ChEBI" id="CHEBI:57510"/>
        <dbReference type="ChEBI" id="CHEBI:57783"/>
        <dbReference type="ChEBI" id="CHEBI:58349"/>
        <dbReference type="ChEBI" id="CHEBI:62830"/>
        <dbReference type="EC" id="1.1.1.133"/>
    </reaction>
</comment>
<evidence type="ECO:0000256" key="4">
    <source>
        <dbReference type="ARBA" id="ARBA00017099"/>
    </source>
</evidence>
<reference key="1">
    <citation type="submission" date="2010-11" db="EMBL/GenBank/DDBJ databases">
        <title>The complete genome of Leadbetterella byssophila DSM 17132.</title>
        <authorList>
            <consortium name="US DOE Joint Genome Institute (JGI-PGF)"/>
            <person name="Lucas S."/>
            <person name="Copeland A."/>
            <person name="Lapidus A."/>
            <person name="Glavina del Rio T."/>
            <person name="Dalin E."/>
            <person name="Tice H."/>
            <person name="Bruce D."/>
            <person name="Goodwin L."/>
            <person name="Pitluck S."/>
            <person name="Kyrpides N."/>
            <person name="Mavromatis K."/>
            <person name="Ivanova N."/>
            <person name="Teshima H."/>
            <person name="Brettin T."/>
            <person name="Detter J.C."/>
            <person name="Han C."/>
            <person name="Tapia R."/>
            <person name="Land M."/>
            <person name="Hauser L."/>
            <person name="Markowitz V."/>
            <person name="Cheng J.-F."/>
            <person name="Hugenholtz P."/>
            <person name="Woyke T."/>
            <person name="Wu D."/>
            <person name="Tindall B."/>
            <person name="Pomrenke H.G."/>
            <person name="Brambilla E."/>
            <person name="Klenk H.-P."/>
            <person name="Eisen J.A."/>
        </authorList>
    </citation>
    <scope>NUCLEOTIDE SEQUENCE [LARGE SCALE GENOMIC DNA]</scope>
    <source>
        <strain>DSM 17132</strain>
    </source>
</reference>
<reference evidence="8 9" key="2">
    <citation type="journal article" date="2011" name="Stand. Genomic Sci.">
        <title>Complete genome sequence of Leadbetterella byssophila type strain (4M15).</title>
        <authorList>
            <person name="Abt B."/>
            <person name="Teshima H."/>
            <person name="Lucas S."/>
            <person name="Lapidus A."/>
            <person name="Del Rio T.G."/>
            <person name="Nolan M."/>
            <person name="Tice H."/>
            <person name="Cheng J.F."/>
            <person name="Pitluck S."/>
            <person name="Liolios K."/>
            <person name="Pagani I."/>
            <person name="Ivanova N."/>
            <person name="Mavromatis K."/>
            <person name="Pati A."/>
            <person name="Tapia R."/>
            <person name="Han C."/>
            <person name="Goodwin L."/>
            <person name="Chen A."/>
            <person name="Palaniappan K."/>
            <person name="Land M."/>
            <person name="Hauser L."/>
            <person name="Chang Y.J."/>
            <person name="Jeffries C.D."/>
            <person name="Rohde M."/>
            <person name="Goker M."/>
            <person name="Tindall B.J."/>
            <person name="Detter J.C."/>
            <person name="Woyke T."/>
            <person name="Bristow J."/>
            <person name="Eisen J.A."/>
            <person name="Markowitz V."/>
            <person name="Hugenholtz P."/>
            <person name="Klenk H.P."/>
            <person name="Kyrpides N.C."/>
        </authorList>
    </citation>
    <scope>NUCLEOTIDE SEQUENCE [LARGE SCALE GENOMIC DNA]</scope>
    <source>
        <strain evidence="9">DSM 17132 / JCM 16389 / KACC 11308 / NBRC 106382 / 4M15</strain>
    </source>
</reference>